<feature type="transmembrane region" description="Helical" evidence="1">
    <location>
        <begin position="39"/>
        <end position="56"/>
    </location>
</feature>
<dbReference type="AlphaFoldDB" id="E8V4S0"/>
<organism evidence="2 3">
    <name type="scientific">Terriglobus saanensis (strain ATCC BAA-1853 / DSM 23119 / SP1PR4)</name>
    <dbReference type="NCBI Taxonomy" id="401053"/>
    <lineage>
        <taxon>Bacteria</taxon>
        <taxon>Pseudomonadati</taxon>
        <taxon>Acidobacteriota</taxon>
        <taxon>Terriglobia</taxon>
        <taxon>Terriglobales</taxon>
        <taxon>Acidobacteriaceae</taxon>
        <taxon>Terriglobus</taxon>
    </lineage>
</organism>
<reference evidence="2 3" key="1">
    <citation type="journal article" date="2012" name="Stand. Genomic Sci.">
        <title>Complete genome sequence of Terriglobus saanensis type strain SP1PR4(T), an Acidobacteria from tundra soil.</title>
        <authorList>
            <person name="Rawat S.R."/>
            <person name="Mannisto M.K."/>
            <person name="Starovoytov V."/>
            <person name="Goodwin L."/>
            <person name="Nolan M."/>
            <person name="Hauser L."/>
            <person name="Land M."/>
            <person name="Davenport K.W."/>
            <person name="Woyke T."/>
            <person name="Haggblom M.M."/>
        </authorList>
    </citation>
    <scope>NUCLEOTIDE SEQUENCE</scope>
    <source>
        <strain evidence="3">ATCC BAA-1853 / DSM 23119 / SP1PR4</strain>
    </source>
</reference>
<evidence type="ECO:0000313" key="2">
    <source>
        <dbReference type="EMBL" id="ADV81474.1"/>
    </source>
</evidence>
<dbReference type="RefSeq" id="WP_013567207.1">
    <property type="nucleotide sequence ID" value="NC_014963.1"/>
</dbReference>
<keyword evidence="1" id="KW-0472">Membrane</keyword>
<dbReference type="Proteomes" id="UP000006844">
    <property type="component" value="Chromosome"/>
</dbReference>
<accession>E8V4S0</accession>
<evidence type="ECO:0000256" key="1">
    <source>
        <dbReference type="SAM" id="Phobius"/>
    </source>
</evidence>
<keyword evidence="1" id="KW-0812">Transmembrane</keyword>
<keyword evidence="1" id="KW-1133">Transmembrane helix</keyword>
<protein>
    <submittedName>
        <fullName evidence="2">Uncharacterized protein</fullName>
    </submittedName>
</protein>
<dbReference type="EMBL" id="CP002467">
    <property type="protein sequence ID" value="ADV81474.1"/>
    <property type="molecule type" value="Genomic_DNA"/>
</dbReference>
<keyword evidence="3" id="KW-1185">Reference proteome</keyword>
<gene>
    <name evidence="2" type="ordered locus">AciPR4_0640</name>
</gene>
<proteinExistence type="predicted"/>
<sequence length="62" mass="6588">MPYTTTADLTAARVSRFDAVSQPKVATIGHKYGSAQIDMLAIGIALTLAILIRLNIIPSIGF</sequence>
<dbReference type="KEGG" id="tsa:AciPR4_0640"/>
<name>E8V4S0_TERSS</name>
<dbReference type="HOGENOM" id="CLU_2902773_0_0_0"/>
<evidence type="ECO:0000313" key="3">
    <source>
        <dbReference type="Proteomes" id="UP000006844"/>
    </source>
</evidence>